<sequence>MSGLTPPVAPPTAPSDIAQWVMTQTESVLNDAVNGPMQSLFEALMPVIVVGLTLQFVVYAFALMHGQGGMTVTEFFRKAILVAIVSMIFGAGGLYQNDIAKTMIALPDDVAQIALGTGSVAQEVDKLQNETGKASNAMMGKGGDGAWYNVLPSTKEVLVSILATLVRINAAVVGSIIMVIVVVGKVGMALVVAAGPIFIAATLFEPTRPLFNNWVSQALNFVFLALLAGLIFGLLLQMNIQLIRMIADQINGGAKDILGLFGAQLLVGVASLVVMLMLPGLAAGLSNGFGARLGIGSAAHGAFSILRIRSMLRPRAR</sequence>
<feature type="transmembrane region" description="Helical" evidence="5">
    <location>
        <begin position="43"/>
        <end position="63"/>
    </location>
</feature>
<evidence type="ECO:0000256" key="3">
    <source>
        <dbReference type="ARBA" id="ARBA00022989"/>
    </source>
</evidence>
<gene>
    <name evidence="6" type="ORF">CEY11_01990</name>
</gene>
<evidence type="ECO:0000313" key="7">
    <source>
        <dbReference type="Proteomes" id="UP000214603"/>
    </source>
</evidence>
<feature type="transmembrane region" description="Helical" evidence="5">
    <location>
        <begin position="75"/>
        <end position="95"/>
    </location>
</feature>
<feature type="transmembrane region" description="Helical" evidence="5">
    <location>
        <begin position="289"/>
        <end position="308"/>
    </location>
</feature>
<evidence type="ECO:0000256" key="2">
    <source>
        <dbReference type="ARBA" id="ARBA00022692"/>
    </source>
</evidence>
<dbReference type="EMBL" id="NJIH01000002">
    <property type="protein sequence ID" value="OWT65538.1"/>
    <property type="molecule type" value="Genomic_DNA"/>
</dbReference>
<dbReference type="Proteomes" id="UP000214603">
    <property type="component" value="Unassembled WGS sequence"/>
</dbReference>
<accession>A0A225MW97</accession>
<dbReference type="GO" id="GO:0016020">
    <property type="term" value="C:membrane"/>
    <property type="evidence" value="ECO:0007669"/>
    <property type="project" value="UniProtKB-SubCell"/>
</dbReference>
<dbReference type="Pfam" id="PF04610">
    <property type="entry name" value="TrbL"/>
    <property type="match status" value="1"/>
</dbReference>
<keyword evidence="7" id="KW-1185">Reference proteome</keyword>
<evidence type="ECO:0000256" key="4">
    <source>
        <dbReference type="ARBA" id="ARBA00023136"/>
    </source>
</evidence>
<dbReference type="AlphaFoldDB" id="A0A225MW97"/>
<feature type="transmembrane region" description="Helical" evidence="5">
    <location>
        <begin position="216"/>
        <end position="236"/>
    </location>
</feature>
<feature type="transmembrane region" description="Helical" evidence="5">
    <location>
        <begin position="257"/>
        <end position="277"/>
    </location>
</feature>
<evidence type="ECO:0000313" key="6">
    <source>
        <dbReference type="EMBL" id="OWT65538.1"/>
    </source>
</evidence>
<keyword evidence="3 5" id="KW-1133">Transmembrane helix</keyword>
<dbReference type="OrthoDB" id="8632056at2"/>
<organism evidence="6 7">
    <name type="scientific">Candidimonas nitroreducens</name>
    <dbReference type="NCBI Taxonomy" id="683354"/>
    <lineage>
        <taxon>Bacteria</taxon>
        <taxon>Pseudomonadati</taxon>
        <taxon>Pseudomonadota</taxon>
        <taxon>Betaproteobacteria</taxon>
        <taxon>Burkholderiales</taxon>
        <taxon>Alcaligenaceae</taxon>
        <taxon>Candidimonas</taxon>
    </lineage>
</organism>
<feature type="transmembrane region" description="Helical" evidence="5">
    <location>
        <begin position="157"/>
        <end position="179"/>
    </location>
</feature>
<keyword evidence="2 5" id="KW-0812">Transmembrane</keyword>
<reference evidence="7" key="1">
    <citation type="submission" date="2017-06" db="EMBL/GenBank/DDBJ databases">
        <title>Herbaspirillum phytohormonus sp. nov., isolated from the root nodule of Robinia pseudoacacia in lead-zinc mine.</title>
        <authorList>
            <person name="Fan M."/>
            <person name="Lin Y."/>
        </authorList>
    </citation>
    <scope>NUCLEOTIDE SEQUENCE [LARGE SCALE GENOMIC DNA]</scope>
    <source>
        <strain evidence="7">SC-089</strain>
    </source>
</reference>
<evidence type="ECO:0000256" key="5">
    <source>
        <dbReference type="SAM" id="Phobius"/>
    </source>
</evidence>
<dbReference type="InterPro" id="IPR007688">
    <property type="entry name" value="Conjugal_tfr_TrbL/VirB6"/>
</dbReference>
<dbReference type="GO" id="GO:0030255">
    <property type="term" value="P:protein secretion by the type IV secretion system"/>
    <property type="evidence" value="ECO:0007669"/>
    <property type="project" value="InterPro"/>
</dbReference>
<evidence type="ECO:0000256" key="1">
    <source>
        <dbReference type="ARBA" id="ARBA00004141"/>
    </source>
</evidence>
<comment type="caution">
    <text evidence="6">The sequence shown here is derived from an EMBL/GenBank/DDBJ whole genome shotgun (WGS) entry which is preliminary data.</text>
</comment>
<proteinExistence type="predicted"/>
<comment type="subcellular location">
    <subcellularLocation>
        <location evidence="1">Membrane</location>
        <topology evidence="1">Multi-pass membrane protein</topology>
    </subcellularLocation>
</comment>
<protein>
    <submittedName>
        <fullName evidence="6">Conjugal transfer protein TraH</fullName>
    </submittedName>
</protein>
<keyword evidence="4 5" id="KW-0472">Membrane</keyword>
<feature type="transmembrane region" description="Helical" evidence="5">
    <location>
        <begin position="186"/>
        <end position="204"/>
    </location>
</feature>
<name>A0A225MW97_9BURK</name>